<dbReference type="FunFam" id="3.40.50.970:FF:000007">
    <property type="entry name" value="Acetolactate synthase"/>
    <property type="match status" value="1"/>
</dbReference>
<dbReference type="Pfam" id="PF02775">
    <property type="entry name" value="TPP_enzyme_C"/>
    <property type="match status" value="1"/>
</dbReference>
<keyword evidence="5 14" id="KW-0028">Amino-acid biosynthesis</keyword>
<dbReference type="InterPro" id="IPR045229">
    <property type="entry name" value="TPP_enz"/>
</dbReference>
<dbReference type="GO" id="GO:0009097">
    <property type="term" value="P:isoleucine biosynthetic process"/>
    <property type="evidence" value="ECO:0007669"/>
    <property type="project" value="UniProtKB-UniPathway"/>
</dbReference>
<comment type="cofactor">
    <cofactor evidence="14">
        <name>thiamine diphosphate</name>
        <dbReference type="ChEBI" id="CHEBI:58937"/>
    </cofactor>
    <text evidence="14">Binds 1 thiamine pyrophosphate per subunit.</text>
</comment>
<evidence type="ECO:0000313" key="19">
    <source>
        <dbReference type="Proteomes" id="UP000675664"/>
    </source>
</evidence>
<dbReference type="Pfam" id="PF00205">
    <property type="entry name" value="TPP_enzyme_M"/>
    <property type="match status" value="1"/>
</dbReference>
<dbReference type="FunFam" id="3.40.50.1220:FF:000008">
    <property type="entry name" value="Acetolactate synthase"/>
    <property type="match status" value="1"/>
</dbReference>
<comment type="pathway">
    <text evidence="1 14">Amino-acid biosynthesis; L-isoleucine biosynthesis; L-isoleucine from 2-oxobutanoate: step 1/4.</text>
</comment>
<dbReference type="UniPathway" id="UPA00047">
    <property type="reaction ID" value="UER00055"/>
</dbReference>
<accession>A0A8J8B3V1</accession>
<evidence type="ECO:0000256" key="9">
    <source>
        <dbReference type="ARBA" id="ARBA00022827"/>
    </source>
</evidence>
<keyword evidence="12 14" id="KW-0100">Branched-chain amino acid biosynthesis</keyword>
<evidence type="ECO:0000313" key="18">
    <source>
        <dbReference type="EMBL" id="MBR0600127.1"/>
    </source>
</evidence>
<comment type="similarity">
    <text evidence="3 14">Belongs to the TPP enzyme family.</text>
</comment>
<organism evidence="18 19">
    <name type="scientific">Sinanaerobacter chloroacetimidivorans</name>
    <dbReference type="NCBI Taxonomy" id="2818044"/>
    <lineage>
        <taxon>Bacteria</taxon>
        <taxon>Bacillati</taxon>
        <taxon>Bacillota</taxon>
        <taxon>Clostridia</taxon>
        <taxon>Peptostreptococcales</taxon>
        <taxon>Anaerovoracaceae</taxon>
        <taxon>Sinanaerobacter</taxon>
    </lineage>
</organism>
<dbReference type="NCBIfam" id="TIGR00118">
    <property type="entry name" value="acolac_lg"/>
    <property type="match status" value="1"/>
</dbReference>
<dbReference type="SUPFAM" id="SSF52467">
    <property type="entry name" value="DHS-like NAD/FAD-binding domain"/>
    <property type="match status" value="1"/>
</dbReference>
<evidence type="ECO:0000256" key="6">
    <source>
        <dbReference type="ARBA" id="ARBA00022630"/>
    </source>
</evidence>
<dbReference type="GO" id="GO:0005948">
    <property type="term" value="C:acetolactate synthase complex"/>
    <property type="evidence" value="ECO:0007669"/>
    <property type="project" value="TreeGrafter"/>
</dbReference>
<dbReference type="InterPro" id="IPR039368">
    <property type="entry name" value="AHAS_TPP"/>
</dbReference>
<feature type="domain" description="Thiamine pyrophosphate enzyme N-terminal TPP-binding" evidence="17">
    <location>
        <begin position="4"/>
        <end position="120"/>
    </location>
</feature>
<dbReference type="InterPro" id="IPR029061">
    <property type="entry name" value="THDP-binding"/>
</dbReference>
<sequence length="555" mass="60815">MQLKGSQIIMECLLEQKVDTIFGYPGGQIMPLYDALYDYRDRINHILTSHEQGATHAADGYARSTGKVGVCFATSGPGATNTVTGIATAYMDSSPMVVITGQVPVNLLGKDSFQEVDIVGITLPITKHSFFCRTVEELAPSIRNAFRIAKSGRPGPVIIDVPKNLMVEMGFFELYQPEYDDCPPVPVDMEQAACIAEEINRAEKPVIYAGGGVIISEASGELTALAEKSNIPVVTTLMSMGSFDRRHPLSLGMAGMHGEKEANMAVHNSDLIIAVGARFSDRVTGDTSRFAKSARIIHIDIDPSEFGKNMRYDYCVNCDVKGVLSAVLPMVEENKREDWNKRIQAWKKAKRKTHDKLNSDNIFEIINDVMGDDVIVATDVGQHQMWTAQKWPFRKPRTFITSGGLGTMGFGLGAAIGAQIANPDKQVIHISGDGSFRMNLNELATVSSQKLPIITIVIKNHTLGMVRQWQKLFFNQRYSSTDLPDVVDYEKLASAFGLNGYFVQNEEGLRKALTEAKSGKTGAVVACEIYIDENVAPIVPPGEAINNQLLTETLV</sequence>
<dbReference type="RefSeq" id="WP_227020240.1">
    <property type="nucleotide sequence ID" value="NZ_JAGSND010000021.1"/>
</dbReference>
<evidence type="ECO:0000256" key="13">
    <source>
        <dbReference type="ARBA" id="ARBA00048670"/>
    </source>
</evidence>
<dbReference type="Pfam" id="PF02776">
    <property type="entry name" value="TPP_enzyme_N"/>
    <property type="match status" value="1"/>
</dbReference>
<dbReference type="PANTHER" id="PTHR18968">
    <property type="entry name" value="THIAMINE PYROPHOSPHATE ENZYMES"/>
    <property type="match status" value="1"/>
</dbReference>
<dbReference type="PROSITE" id="PS00187">
    <property type="entry name" value="TPP_ENZYMES"/>
    <property type="match status" value="1"/>
</dbReference>
<dbReference type="GO" id="GO:0009099">
    <property type="term" value="P:L-valine biosynthetic process"/>
    <property type="evidence" value="ECO:0007669"/>
    <property type="project" value="UniProtKB-UniPathway"/>
</dbReference>
<protein>
    <recommendedName>
        <fullName evidence="4 14">Acetolactate synthase</fullName>
        <ecNumber evidence="4 14">2.2.1.6</ecNumber>
    </recommendedName>
</protein>
<evidence type="ECO:0000256" key="10">
    <source>
        <dbReference type="ARBA" id="ARBA00022842"/>
    </source>
</evidence>
<name>A0A8J8B3V1_9FIRM</name>
<evidence type="ECO:0000256" key="14">
    <source>
        <dbReference type="RuleBase" id="RU003591"/>
    </source>
</evidence>
<dbReference type="InterPro" id="IPR012001">
    <property type="entry name" value="Thiamin_PyroP_enz_TPP-bd_dom"/>
</dbReference>
<dbReference type="FunFam" id="3.40.50.970:FF:000016">
    <property type="entry name" value="Acetolactate synthase"/>
    <property type="match status" value="1"/>
</dbReference>
<evidence type="ECO:0000256" key="11">
    <source>
        <dbReference type="ARBA" id="ARBA00023052"/>
    </source>
</evidence>
<evidence type="ECO:0000256" key="2">
    <source>
        <dbReference type="ARBA" id="ARBA00005025"/>
    </source>
</evidence>
<keyword evidence="10 14" id="KW-0460">Magnesium</keyword>
<evidence type="ECO:0000256" key="12">
    <source>
        <dbReference type="ARBA" id="ARBA00023304"/>
    </source>
</evidence>
<comment type="pathway">
    <text evidence="2 14">Amino-acid biosynthesis; L-valine biosynthesis; L-valine from pyruvate: step 1/4.</text>
</comment>
<dbReference type="CDD" id="cd07035">
    <property type="entry name" value="TPP_PYR_POX_like"/>
    <property type="match status" value="1"/>
</dbReference>
<evidence type="ECO:0000256" key="7">
    <source>
        <dbReference type="ARBA" id="ARBA00022679"/>
    </source>
</evidence>
<keyword evidence="19" id="KW-1185">Reference proteome</keyword>
<reference evidence="18" key="1">
    <citation type="submission" date="2021-04" db="EMBL/GenBank/DDBJ databases">
        <title>Sinoanaerobacter chloroacetimidivorans sp. nov., an obligate anaerobic bacterium isolated from anaerobic sludge.</title>
        <authorList>
            <person name="Bao Y."/>
        </authorList>
    </citation>
    <scope>NUCLEOTIDE SEQUENCE</scope>
    <source>
        <strain evidence="18">BAD-6</strain>
    </source>
</reference>
<dbReference type="EC" id="2.2.1.6" evidence="4 14"/>
<dbReference type="AlphaFoldDB" id="A0A8J8B3V1"/>
<dbReference type="GO" id="GO:0003984">
    <property type="term" value="F:acetolactate synthase activity"/>
    <property type="evidence" value="ECO:0007669"/>
    <property type="project" value="UniProtKB-EC"/>
</dbReference>
<dbReference type="GO" id="GO:0030976">
    <property type="term" value="F:thiamine pyrophosphate binding"/>
    <property type="evidence" value="ECO:0007669"/>
    <property type="project" value="UniProtKB-UniRule"/>
</dbReference>
<dbReference type="InterPro" id="IPR012000">
    <property type="entry name" value="Thiamin_PyroP_enz_cen_dom"/>
</dbReference>
<comment type="cofactor">
    <cofactor evidence="14">
        <name>Mg(2+)</name>
        <dbReference type="ChEBI" id="CHEBI:18420"/>
    </cofactor>
    <text evidence="14">Binds 1 Mg(2+) ion per subunit.</text>
</comment>
<feature type="domain" description="Thiamine pyrophosphate enzyme central" evidence="15">
    <location>
        <begin position="194"/>
        <end position="326"/>
    </location>
</feature>
<evidence type="ECO:0000256" key="8">
    <source>
        <dbReference type="ARBA" id="ARBA00022723"/>
    </source>
</evidence>
<dbReference type="UniPathway" id="UPA00049">
    <property type="reaction ID" value="UER00059"/>
</dbReference>
<dbReference type="CDD" id="cd02015">
    <property type="entry name" value="TPP_AHAS"/>
    <property type="match status" value="1"/>
</dbReference>
<keyword evidence="8 14" id="KW-0479">Metal-binding</keyword>
<keyword evidence="6" id="KW-0285">Flavoprotein</keyword>
<keyword evidence="11 14" id="KW-0786">Thiamine pyrophosphate</keyword>
<gene>
    <name evidence="18" type="primary">ilvB</name>
    <name evidence="18" type="ORF">KCX82_19770</name>
</gene>
<evidence type="ECO:0000259" key="16">
    <source>
        <dbReference type="Pfam" id="PF02775"/>
    </source>
</evidence>
<dbReference type="InterPro" id="IPR029035">
    <property type="entry name" value="DHS-like_NAD/FAD-binding_dom"/>
</dbReference>
<dbReference type="PANTHER" id="PTHR18968:SF13">
    <property type="entry name" value="ACETOLACTATE SYNTHASE CATALYTIC SUBUNIT, MITOCHONDRIAL"/>
    <property type="match status" value="1"/>
</dbReference>
<dbReference type="EMBL" id="JAGSND010000021">
    <property type="protein sequence ID" value="MBR0600127.1"/>
    <property type="molecule type" value="Genomic_DNA"/>
</dbReference>
<dbReference type="InterPro" id="IPR000399">
    <property type="entry name" value="TPP-bd_CS"/>
</dbReference>
<evidence type="ECO:0000256" key="1">
    <source>
        <dbReference type="ARBA" id="ARBA00004974"/>
    </source>
</evidence>
<evidence type="ECO:0000256" key="5">
    <source>
        <dbReference type="ARBA" id="ARBA00022605"/>
    </source>
</evidence>
<proteinExistence type="inferred from homology"/>
<dbReference type="GO" id="GO:0000287">
    <property type="term" value="F:magnesium ion binding"/>
    <property type="evidence" value="ECO:0007669"/>
    <property type="project" value="UniProtKB-UniRule"/>
</dbReference>
<keyword evidence="7 14" id="KW-0808">Transferase</keyword>
<comment type="caution">
    <text evidence="18">The sequence shown here is derived from an EMBL/GenBank/DDBJ whole genome shotgun (WGS) entry which is preliminary data.</text>
</comment>
<dbReference type="Gene3D" id="3.40.50.970">
    <property type="match status" value="2"/>
</dbReference>
<reference evidence="18" key="2">
    <citation type="submission" date="2021-04" db="EMBL/GenBank/DDBJ databases">
        <authorList>
            <person name="Liu J."/>
        </authorList>
    </citation>
    <scope>NUCLEOTIDE SEQUENCE</scope>
    <source>
        <strain evidence="18">BAD-6</strain>
    </source>
</reference>
<comment type="catalytic activity">
    <reaction evidence="13 14">
        <text>2 pyruvate + H(+) = (2S)-2-acetolactate + CO2</text>
        <dbReference type="Rhea" id="RHEA:25249"/>
        <dbReference type="ChEBI" id="CHEBI:15361"/>
        <dbReference type="ChEBI" id="CHEBI:15378"/>
        <dbReference type="ChEBI" id="CHEBI:16526"/>
        <dbReference type="ChEBI" id="CHEBI:58476"/>
        <dbReference type="EC" id="2.2.1.6"/>
    </reaction>
</comment>
<dbReference type="Gene3D" id="3.40.50.1220">
    <property type="entry name" value="TPP-binding domain"/>
    <property type="match status" value="1"/>
</dbReference>
<dbReference type="Proteomes" id="UP000675664">
    <property type="component" value="Unassembled WGS sequence"/>
</dbReference>
<feature type="domain" description="Thiamine pyrophosphate enzyme TPP-binding" evidence="16">
    <location>
        <begin position="379"/>
        <end position="525"/>
    </location>
</feature>
<dbReference type="GO" id="GO:0050660">
    <property type="term" value="F:flavin adenine dinucleotide binding"/>
    <property type="evidence" value="ECO:0007669"/>
    <property type="project" value="InterPro"/>
</dbReference>
<evidence type="ECO:0000256" key="4">
    <source>
        <dbReference type="ARBA" id="ARBA00013145"/>
    </source>
</evidence>
<evidence type="ECO:0000256" key="3">
    <source>
        <dbReference type="ARBA" id="ARBA00007812"/>
    </source>
</evidence>
<evidence type="ECO:0000259" key="15">
    <source>
        <dbReference type="Pfam" id="PF00205"/>
    </source>
</evidence>
<dbReference type="InterPro" id="IPR012846">
    <property type="entry name" value="Acetolactate_synth_lsu"/>
</dbReference>
<keyword evidence="9" id="KW-0274">FAD</keyword>
<evidence type="ECO:0000259" key="17">
    <source>
        <dbReference type="Pfam" id="PF02776"/>
    </source>
</evidence>
<dbReference type="InterPro" id="IPR011766">
    <property type="entry name" value="TPP_enzyme_TPP-bd"/>
</dbReference>
<dbReference type="SUPFAM" id="SSF52518">
    <property type="entry name" value="Thiamin diphosphate-binding fold (THDP-binding)"/>
    <property type="match status" value="2"/>
</dbReference>